<feature type="transmembrane region" description="Helical" evidence="6">
    <location>
        <begin position="564"/>
        <end position="596"/>
    </location>
</feature>
<feature type="transmembrane region" description="Helical" evidence="6">
    <location>
        <begin position="470"/>
        <end position="487"/>
    </location>
</feature>
<protein>
    <submittedName>
        <fullName evidence="8">Slc26a-1</fullName>
    </submittedName>
</protein>
<proteinExistence type="evidence at transcript level"/>
<keyword evidence="3 6" id="KW-1133">Transmembrane helix</keyword>
<comment type="subcellular location">
    <subcellularLocation>
        <location evidence="1">Membrane</location>
        <topology evidence="1">Multi-pass membrane protein</topology>
    </subcellularLocation>
</comment>
<dbReference type="InterPro" id="IPR036513">
    <property type="entry name" value="STAS_dom_sf"/>
</dbReference>
<dbReference type="EMBL" id="KT163655">
    <property type="protein sequence ID" value="AKN21605.1"/>
    <property type="molecule type" value="mRNA"/>
</dbReference>
<evidence type="ECO:0000313" key="8">
    <source>
        <dbReference type="EMBL" id="AKN21605.1"/>
    </source>
</evidence>
<feature type="transmembrane region" description="Helical" evidence="6">
    <location>
        <begin position="273"/>
        <end position="295"/>
    </location>
</feature>
<dbReference type="OrthoDB" id="288203at2759"/>
<evidence type="ECO:0000256" key="4">
    <source>
        <dbReference type="ARBA" id="ARBA00023136"/>
    </source>
</evidence>
<evidence type="ECO:0000256" key="2">
    <source>
        <dbReference type="ARBA" id="ARBA00022692"/>
    </source>
</evidence>
<dbReference type="InterPro" id="IPR002645">
    <property type="entry name" value="STAS_dom"/>
</dbReference>
<dbReference type="GO" id="GO:0016020">
    <property type="term" value="C:membrane"/>
    <property type="evidence" value="ECO:0007669"/>
    <property type="project" value="UniProtKB-SubCell"/>
</dbReference>
<keyword evidence="2 6" id="KW-0812">Transmembrane</keyword>
<gene>
    <name evidence="8" type="primary">slc26a-1</name>
</gene>
<organism evidence="8">
    <name type="scientific">Schmidtea mediterranea</name>
    <name type="common">Freshwater planarian flatworm</name>
    <dbReference type="NCBI Taxonomy" id="79327"/>
    <lineage>
        <taxon>Eukaryota</taxon>
        <taxon>Metazoa</taxon>
        <taxon>Spiralia</taxon>
        <taxon>Lophotrochozoa</taxon>
        <taxon>Platyhelminthes</taxon>
        <taxon>Rhabditophora</taxon>
        <taxon>Seriata</taxon>
        <taxon>Tricladida</taxon>
        <taxon>Continenticola</taxon>
        <taxon>Geoplanoidea</taxon>
        <taxon>Dugesiidae</taxon>
        <taxon>Schmidtea</taxon>
    </lineage>
</organism>
<evidence type="ECO:0000256" key="5">
    <source>
        <dbReference type="SAM" id="MobiDB-lite"/>
    </source>
</evidence>
<dbReference type="PANTHER" id="PTHR11814">
    <property type="entry name" value="SULFATE TRANSPORTER"/>
    <property type="match status" value="1"/>
</dbReference>
<feature type="transmembrane region" description="Helical" evidence="6">
    <location>
        <begin position="354"/>
        <end position="377"/>
    </location>
</feature>
<feature type="compositionally biased region" description="Acidic residues" evidence="5">
    <location>
        <begin position="33"/>
        <end position="42"/>
    </location>
</feature>
<accession>A0A0H3YF67</accession>
<dbReference type="InterPro" id="IPR011547">
    <property type="entry name" value="SLC26A/SulP_dom"/>
</dbReference>
<dbReference type="GO" id="GO:0055085">
    <property type="term" value="P:transmembrane transport"/>
    <property type="evidence" value="ECO:0007669"/>
    <property type="project" value="InterPro"/>
</dbReference>
<evidence type="ECO:0000256" key="3">
    <source>
        <dbReference type="ARBA" id="ARBA00022989"/>
    </source>
</evidence>
<evidence type="ECO:0000259" key="7">
    <source>
        <dbReference type="PROSITE" id="PS50801"/>
    </source>
</evidence>
<evidence type="ECO:0000256" key="1">
    <source>
        <dbReference type="ARBA" id="ARBA00004141"/>
    </source>
</evidence>
<evidence type="ECO:0000256" key="6">
    <source>
        <dbReference type="SAM" id="Phobius"/>
    </source>
</evidence>
<feature type="transmembrane region" description="Helical" evidence="6">
    <location>
        <begin position="389"/>
        <end position="410"/>
    </location>
</feature>
<dbReference type="Pfam" id="PF00916">
    <property type="entry name" value="Sulfate_transp"/>
    <property type="match status" value="1"/>
</dbReference>
<feature type="region of interest" description="Disordered" evidence="5">
    <location>
        <begin position="31"/>
        <end position="51"/>
    </location>
</feature>
<feature type="transmembrane region" description="Helical" evidence="6">
    <location>
        <begin position="507"/>
        <end position="527"/>
    </location>
</feature>
<dbReference type="SUPFAM" id="SSF52091">
    <property type="entry name" value="SpoIIaa-like"/>
    <property type="match status" value="1"/>
</dbReference>
<dbReference type="CDD" id="cd07042">
    <property type="entry name" value="STAS_SulP_like_sulfate_transporter"/>
    <property type="match status" value="1"/>
</dbReference>
<dbReference type="InterPro" id="IPR001902">
    <property type="entry name" value="SLC26A/SulP_fam"/>
</dbReference>
<feature type="transmembrane region" description="Helical" evidence="6">
    <location>
        <begin position="182"/>
        <end position="206"/>
    </location>
</feature>
<dbReference type="Gene3D" id="3.30.750.24">
    <property type="entry name" value="STAS domain"/>
    <property type="match status" value="1"/>
</dbReference>
<feature type="transmembrane region" description="Helical" evidence="6">
    <location>
        <begin position="430"/>
        <end position="450"/>
    </location>
</feature>
<feature type="domain" description="STAS" evidence="7">
    <location>
        <begin position="620"/>
        <end position="781"/>
    </location>
</feature>
<keyword evidence="4 6" id="KW-0472">Membrane</keyword>
<dbReference type="Pfam" id="PF01740">
    <property type="entry name" value="STAS"/>
    <property type="match status" value="1"/>
</dbReference>
<dbReference type="PROSITE" id="PS50801">
    <property type="entry name" value="STAS"/>
    <property type="match status" value="1"/>
</dbReference>
<name>A0A0H3YF67_SCHMD</name>
<dbReference type="NCBIfam" id="TIGR00815">
    <property type="entry name" value="sulP"/>
    <property type="match status" value="1"/>
</dbReference>
<dbReference type="AlphaFoldDB" id="A0A0H3YF67"/>
<sequence length="833" mass="93125">MSFRLIEFFLMDNRDDKLSEITNRKFAQFSIGNDDENSDDERETNNRKGNSLDESAVKALERAVSHIFDRSLNQPLLGVKGDKYFEPPTPFKNELGMVNIHRPIYSQSRFTKVFGENVTERKKHRFFDSVFLPISEKRNCREIIYSIFPILLVIKAYNFKKDFPLDFLSGITTGIMRIPQSMAYALLANLTPIFGLYTAFFSAMLYPVFGGSHHMAAGAQGVVSLLIGGGTTKIIKEMASGTECNLTITKHAQETNGSIIYCDAIIAQRKIEIAITITFMVGLIQCILGICRFGFLTNYLSDPLIGGYTTAAACSVVLSQLPVMMGFKIHSDSGIFSMYNLLKEFLLSLPKTNFATLIISVICMLVLGICKFLSAKFISKMKIPIPGELIVMIGAIVFSYFTSANSIWSVNIVGEIVPGFMKPRLPEPKYMLSTIETSFSAAIVSFAIGYSISKRMALKHDYDINGNQEIFAFGFMNCIGSFFNIFAATASMSASALHESLGGVSQIANLIAGSLMLLALLFMGPLFESTPECVLSTIILINLKSILFQFCDLRLLWKVSKIDFLLWLVTFMAVIILDVDLGLGIGVMFSLITIVFRTQWPYVCLLGRIPCTDIYKNINLTPDAEEIPGIKIFRFEGSLYFASAEHFRNSIQVETGLNATKIINSKKEREKKLIKVKELLDHETHRNSESTQRLIETNIIDMNIKEVHHIIVDFSTCSFIDSVGVRTIMQVINDYNAANISVFLSNVRAAVLAMLNNSCVLYSTVNSKHIFLSVHDAVLGALEDAQYMSERNFLIKDAAIKSATRCVSRIASDPEISHSMKFYITDRLTERTH</sequence>
<reference evidence="8" key="1">
    <citation type="journal article" date="2015" name="Elife">
        <title>Stem cells and fluid flow drive cyst formation in an invertebrate excretory organ.</title>
        <authorList>
            <person name="Thi-Kim Vu H."/>
            <person name="Rink J.C."/>
            <person name="McKinney S.A."/>
            <person name="McClain M."/>
            <person name="Lakshmanaperumal N."/>
            <person name="Alexander R."/>
            <person name="Sanchez Alvarado A."/>
        </authorList>
    </citation>
    <scope>NUCLEOTIDE SEQUENCE</scope>
</reference>